<dbReference type="SUPFAM" id="SSF53383">
    <property type="entry name" value="PLP-dependent transferases"/>
    <property type="match status" value="1"/>
</dbReference>
<evidence type="ECO:0000256" key="2">
    <source>
        <dbReference type="ARBA" id="ARBA00007441"/>
    </source>
</evidence>
<evidence type="ECO:0000256" key="8">
    <source>
        <dbReference type="RuleBase" id="RU000481"/>
    </source>
</evidence>
<dbReference type="InterPro" id="IPR015421">
    <property type="entry name" value="PyrdxlP-dep_Trfase_major"/>
</dbReference>
<dbReference type="GO" id="GO:0006520">
    <property type="term" value="P:amino acid metabolic process"/>
    <property type="evidence" value="ECO:0007669"/>
    <property type="project" value="InterPro"/>
</dbReference>
<dbReference type="RefSeq" id="WP_261517200.1">
    <property type="nucleotide sequence ID" value="NZ_JAODNV010000034.1"/>
</dbReference>
<dbReference type="Gene3D" id="3.40.640.10">
    <property type="entry name" value="Type I PLP-dependent aspartate aminotransferase-like (Major domain)"/>
    <property type="match status" value="1"/>
</dbReference>
<comment type="similarity">
    <text evidence="2 8">Belongs to the class-I pyridoxal-phosphate-dependent aminotransferase family.</text>
</comment>
<dbReference type="Pfam" id="PF00155">
    <property type="entry name" value="Aminotran_1_2"/>
    <property type="match status" value="1"/>
</dbReference>
<dbReference type="EMBL" id="JAODNV010000034">
    <property type="protein sequence ID" value="MCT8992255.1"/>
    <property type="molecule type" value="Genomic_DNA"/>
</dbReference>
<dbReference type="GO" id="GO:0004069">
    <property type="term" value="F:L-aspartate:2-oxoglutarate aminotransferase activity"/>
    <property type="evidence" value="ECO:0007669"/>
    <property type="project" value="UniProtKB-EC"/>
</dbReference>
<dbReference type="GO" id="GO:0030170">
    <property type="term" value="F:pyridoxal phosphate binding"/>
    <property type="evidence" value="ECO:0007669"/>
    <property type="project" value="InterPro"/>
</dbReference>
<dbReference type="AlphaFoldDB" id="A0A9X3B0P7"/>
<dbReference type="CDD" id="cd00609">
    <property type="entry name" value="AAT_like"/>
    <property type="match status" value="1"/>
</dbReference>
<keyword evidence="6" id="KW-0663">Pyridoxal phosphate</keyword>
<evidence type="ECO:0000256" key="3">
    <source>
        <dbReference type="ARBA" id="ARBA00011738"/>
    </source>
</evidence>
<dbReference type="PRINTS" id="PR00753">
    <property type="entry name" value="ACCSYNTHASE"/>
</dbReference>
<dbReference type="InterPro" id="IPR004839">
    <property type="entry name" value="Aminotransferase_I/II_large"/>
</dbReference>
<evidence type="ECO:0000256" key="7">
    <source>
        <dbReference type="ARBA" id="ARBA00049185"/>
    </source>
</evidence>
<accession>A0A9X3B0P7</accession>
<evidence type="ECO:0000256" key="4">
    <source>
        <dbReference type="ARBA" id="ARBA00022576"/>
    </source>
</evidence>
<comment type="cofactor">
    <cofactor evidence="1 8">
        <name>pyridoxal 5'-phosphate</name>
        <dbReference type="ChEBI" id="CHEBI:597326"/>
    </cofactor>
</comment>
<keyword evidence="5 8" id="KW-0808">Transferase</keyword>
<proteinExistence type="inferred from homology"/>
<protein>
    <recommendedName>
        <fullName evidence="8">Aminotransferase</fullName>
        <ecNumber evidence="8">2.6.1.-</ecNumber>
    </recommendedName>
</protein>
<keyword evidence="4 8" id="KW-0032">Aminotransferase</keyword>
<dbReference type="EC" id="2.6.1.-" evidence="8"/>
<evidence type="ECO:0000313" key="10">
    <source>
        <dbReference type="EMBL" id="MCT8992255.1"/>
    </source>
</evidence>
<comment type="subunit">
    <text evidence="3">Homodimer.</text>
</comment>
<dbReference type="InterPro" id="IPR015424">
    <property type="entry name" value="PyrdxlP-dep_Trfase"/>
</dbReference>
<dbReference type="InterPro" id="IPR004838">
    <property type="entry name" value="NHTrfase_class1_PyrdxlP-BS"/>
</dbReference>
<dbReference type="InterPro" id="IPR015422">
    <property type="entry name" value="PyrdxlP-dep_Trfase_small"/>
</dbReference>
<dbReference type="InterPro" id="IPR050596">
    <property type="entry name" value="AspAT/PAT-like"/>
</dbReference>
<dbReference type="FunFam" id="3.40.640.10:FF:000033">
    <property type="entry name" value="Aspartate aminotransferase"/>
    <property type="match status" value="1"/>
</dbReference>
<comment type="caution">
    <text evidence="10">The sequence shown here is derived from an EMBL/GenBank/DDBJ whole genome shotgun (WGS) entry which is preliminary data.</text>
</comment>
<feature type="domain" description="Aminotransferase class I/classII large" evidence="9">
    <location>
        <begin position="34"/>
        <end position="393"/>
    </location>
</feature>
<evidence type="ECO:0000256" key="5">
    <source>
        <dbReference type="ARBA" id="ARBA00022679"/>
    </source>
</evidence>
<gene>
    <name evidence="10" type="ORF">NYR54_18565</name>
</gene>
<name>A0A9X3B0P7_9HYPH</name>
<dbReference type="Proteomes" id="UP001149009">
    <property type="component" value="Unassembled WGS sequence"/>
</dbReference>
<evidence type="ECO:0000256" key="1">
    <source>
        <dbReference type="ARBA" id="ARBA00001933"/>
    </source>
</evidence>
<evidence type="ECO:0000313" key="11">
    <source>
        <dbReference type="Proteomes" id="UP001149009"/>
    </source>
</evidence>
<dbReference type="PANTHER" id="PTHR46383:SF1">
    <property type="entry name" value="ASPARTATE AMINOTRANSFERASE"/>
    <property type="match status" value="1"/>
</dbReference>
<organism evidence="10 11">
    <name type="scientific">Chelativorans petroleitrophicus</name>
    <dbReference type="NCBI Taxonomy" id="2975484"/>
    <lineage>
        <taxon>Bacteria</taxon>
        <taxon>Pseudomonadati</taxon>
        <taxon>Pseudomonadota</taxon>
        <taxon>Alphaproteobacteria</taxon>
        <taxon>Hyphomicrobiales</taxon>
        <taxon>Phyllobacteriaceae</taxon>
        <taxon>Chelativorans</taxon>
    </lineage>
</organism>
<comment type="catalytic activity">
    <reaction evidence="7">
        <text>L-aspartate + 2-oxoglutarate = oxaloacetate + L-glutamate</text>
        <dbReference type="Rhea" id="RHEA:21824"/>
        <dbReference type="ChEBI" id="CHEBI:16452"/>
        <dbReference type="ChEBI" id="CHEBI:16810"/>
        <dbReference type="ChEBI" id="CHEBI:29985"/>
        <dbReference type="ChEBI" id="CHEBI:29991"/>
        <dbReference type="EC" id="2.6.1.1"/>
    </reaction>
</comment>
<keyword evidence="11" id="KW-1185">Reference proteome</keyword>
<dbReference type="PROSITE" id="PS00105">
    <property type="entry name" value="AA_TRANSFER_CLASS_1"/>
    <property type="match status" value="1"/>
</dbReference>
<evidence type="ECO:0000259" key="9">
    <source>
        <dbReference type="Pfam" id="PF00155"/>
    </source>
</evidence>
<reference evidence="10" key="1">
    <citation type="submission" date="2022-08" db="EMBL/GenBank/DDBJ databases">
        <title>Chelativorans sichuanense sp. nov., a paraffin oil-degrading bacterium isolated from a mixture of oil-based drill cuttings and paddy soil.</title>
        <authorList>
            <person name="Yu J."/>
            <person name="Liu H."/>
            <person name="Chen Q."/>
        </authorList>
    </citation>
    <scope>NUCLEOTIDE SEQUENCE</scope>
    <source>
        <strain evidence="10">SCAU 2101</strain>
    </source>
</reference>
<dbReference type="Gene3D" id="3.90.1150.10">
    <property type="entry name" value="Aspartate Aminotransferase, domain 1"/>
    <property type="match status" value="1"/>
</dbReference>
<sequence length="401" mass="43352">MTDFQLAARVKRIQPSPSTAAAAKAREMKAAGRDIIDMTVGEPDFDTPNPVKDAGIAAIRAGETKYTPVNGTLPLRKAIAARIKRQTGQDYPLDAITVGGGGKQIIFLALMASVDEGAEVIIPAPYWVSYPDMVLANDGQPVIVPCSEAYGFKLKPEALEKAITPKTRWLILNSPSNPTGAVYDEIELKALGEILERHPHVYVLSDEIYDEIWFGEGRFTSLVEAAPLIRDRIFVVNGVSKSYAMTGWRLGYGFGPPLLVDAINKLQSQSSSCPSSISQAAAVAALTGDQSFVAETRLAYRRRRDIAVEMLNSIPGLSCRAPDGAFYLFVNCAGMMGKKTPHGGKIENDLDFVLHLLDNGVAAIHGAAYGFSPYFRLSIATSEASIREACKRIADACKKLL</sequence>
<evidence type="ECO:0000256" key="6">
    <source>
        <dbReference type="ARBA" id="ARBA00022898"/>
    </source>
</evidence>
<dbReference type="PANTHER" id="PTHR46383">
    <property type="entry name" value="ASPARTATE AMINOTRANSFERASE"/>
    <property type="match status" value="1"/>
</dbReference>
<dbReference type="NCBIfam" id="NF004769">
    <property type="entry name" value="PRK06107.1"/>
    <property type="match status" value="1"/>
</dbReference>